<name>A0AA97NLM6_PYRO3</name>
<proteinExistence type="predicted"/>
<dbReference type="EMBL" id="JH793173">
    <property type="protein sequence ID" value="ELQ32398.1"/>
    <property type="molecule type" value="Genomic_DNA"/>
</dbReference>
<protein>
    <submittedName>
        <fullName evidence="1">Uncharacterized protein</fullName>
    </submittedName>
</protein>
<evidence type="ECO:0000313" key="1">
    <source>
        <dbReference type="EMBL" id="ELQ32398.1"/>
    </source>
</evidence>
<reference evidence="1" key="1">
    <citation type="journal article" date="2012" name="PLoS Genet.">
        <title>Comparative analysis of the genomes of two field isolates of the rice blast fungus Magnaporthe oryzae.</title>
        <authorList>
            <person name="Xue M."/>
            <person name="Yang J."/>
            <person name="Li Z."/>
            <person name="Hu S."/>
            <person name="Yao N."/>
            <person name="Dean R.A."/>
            <person name="Zhao W."/>
            <person name="Shen M."/>
            <person name="Zhang H."/>
            <person name="Li C."/>
            <person name="Liu L."/>
            <person name="Cao L."/>
            <person name="Xu X."/>
            <person name="Xing Y."/>
            <person name="Hsiang T."/>
            <person name="Zhang Z."/>
            <person name="Xu J.R."/>
            <person name="Peng Y.L."/>
        </authorList>
    </citation>
    <scope>NUCLEOTIDE SEQUENCE</scope>
    <source>
        <strain evidence="1">Y34</strain>
    </source>
</reference>
<accession>A0AA97NLM6</accession>
<organism evidence="1">
    <name type="scientific">Pyricularia oryzae (strain Y34)</name>
    <name type="common">Rice blast fungus</name>
    <name type="synonym">Magnaporthe oryzae</name>
    <dbReference type="NCBI Taxonomy" id="1143189"/>
    <lineage>
        <taxon>Eukaryota</taxon>
        <taxon>Fungi</taxon>
        <taxon>Dikarya</taxon>
        <taxon>Ascomycota</taxon>
        <taxon>Pezizomycotina</taxon>
        <taxon>Sordariomycetes</taxon>
        <taxon>Sordariomycetidae</taxon>
        <taxon>Magnaporthales</taxon>
        <taxon>Pyriculariaceae</taxon>
        <taxon>Pyricularia</taxon>
    </lineage>
</organism>
<dbReference type="AlphaFoldDB" id="A0AA97NLM6"/>
<dbReference type="Proteomes" id="UP000011086">
    <property type="component" value="Unassembled WGS sequence"/>
</dbReference>
<gene>
    <name evidence="1" type="ORF">OOU_Y34scaffold01171g4</name>
</gene>
<sequence>MSALFVRNQRLAYGTNNAPPYFFCHFGNHLLYLA</sequence>